<evidence type="ECO:0000313" key="6">
    <source>
        <dbReference type="EMBL" id="WDI30175.1"/>
    </source>
</evidence>
<evidence type="ECO:0000256" key="4">
    <source>
        <dbReference type="PROSITE-ProRule" id="PRU00335"/>
    </source>
</evidence>
<accession>A0AAF0CB77</accession>
<evidence type="ECO:0000256" key="2">
    <source>
        <dbReference type="ARBA" id="ARBA00023125"/>
    </source>
</evidence>
<protein>
    <submittedName>
        <fullName evidence="6">TetR/AcrR family transcriptional regulator</fullName>
    </submittedName>
</protein>
<dbReference type="SUPFAM" id="SSF46689">
    <property type="entry name" value="Homeodomain-like"/>
    <property type="match status" value="2"/>
</dbReference>
<name>A0AAF0CB77_9PROT</name>
<dbReference type="Gene3D" id="1.10.357.10">
    <property type="entry name" value="Tetracycline Repressor, domain 2"/>
    <property type="match status" value="2"/>
</dbReference>
<dbReference type="Gene3D" id="1.10.10.60">
    <property type="entry name" value="Homeodomain-like"/>
    <property type="match status" value="1"/>
</dbReference>
<dbReference type="InterPro" id="IPR001647">
    <property type="entry name" value="HTH_TetR"/>
</dbReference>
<feature type="DNA-binding region" description="H-T-H motif" evidence="4">
    <location>
        <begin position="247"/>
        <end position="266"/>
    </location>
</feature>
<dbReference type="InterPro" id="IPR041490">
    <property type="entry name" value="KstR2_TetR_C"/>
</dbReference>
<dbReference type="PRINTS" id="PR00455">
    <property type="entry name" value="HTHTETR"/>
</dbReference>
<feature type="domain" description="HTH tetR-type" evidence="5">
    <location>
        <begin position="224"/>
        <end position="284"/>
    </location>
</feature>
<dbReference type="KEGG" id="hfl:PUV54_09405"/>
<dbReference type="EMBL" id="CP118166">
    <property type="protein sequence ID" value="WDI30175.1"/>
    <property type="molecule type" value="Genomic_DNA"/>
</dbReference>
<dbReference type="PANTHER" id="PTHR30055">
    <property type="entry name" value="HTH-TYPE TRANSCRIPTIONAL REGULATOR RUTR"/>
    <property type="match status" value="1"/>
</dbReference>
<keyword evidence="3" id="KW-0804">Transcription</keyword>
<keyword evidence="7" id="KW-1185">Reference proteome</keyword>
<dbReference type="SUPFAM" id="SSF48498">
    <property type="entry name" value="Tetracyclin repressor-like, C-terminal domain"/>
    <property type="match status" value="1"/>
</dbReference>
<feature type="domain" description="HTH tetR-type" evidence="5">
    <location>
        <begin position="17"/>
        <end position="77"/>
    </location>
</feature>
<gene>
    <name evidence="6" type="ORF">PUV54_09405</name>
</gene>
<dbReference type="InterPro" id="IPR009057">
    <property type="entry name" value="Homeodomain-like_sf"/>
</dbReference>
<dbReference type="Proteomes" id="UP001214043">
    <property type="component" value="Chromosome"/>
</dbReference>
<evidence type="ECO:0000256" key="3">
    <source>
        <dbReference type="ARBA" id="ARBA00023163"/>
    </source>
</evidence>
<dbReference type="Pfam" id="PF17932">
    <property type="entry name" value="TetR_C_24"/>
    <property type="match status" value="1"/>
</dbReference>
<dbReference type="Pfam" id="PF00440">
    <property type="entry name" value="TetR_N"/>
    <property type="match status" value="2"/>
</dbReference>
<sequence length="411" mass="46705">MSVTEAPPLSTSTNRFYEKRERIIYAATHLINAHGVKGMTFVDVAKLVDLNTTSVTYYFKRKEQLAAAVMHRSIEQLENLLAQSETAPSAREKVANYIGASFDLHARIRRQECPPMAHLSDIRTLEDPYRKELSNRYIDFFRRLRAFFGDTSDDRLKALNVARTHALVESMFWLPAWVTQYSISDFTRLTDRMFSVFDKGVAFDSSGWDPILLNPADSSETHPGDMTNAFLRAATHLINERGYRGASVNRIADKLNVTKGSFYHHLDKKDDLVIECFRMSYSCVSRTQLRALEMEGDYWLRLSSSMATLIDIQFNSDFPLLRTTALHALPTDIRSTIIERSNRVARRFAGMLVDGIAEGSVRAVDPFIASQMMMSTLNGAYELRRWAGPLPRDDASRMYASTISFGLFADI</sequence>
<feature type="DNA-binding region" description="H-T-H motif" evidence="4">
    <location>
        <begin position="40"/>
        <end position="59"/>
    </location>
</feature>
<dbReference type="PROSITE" id="PS50977">
    <property type="entry name" value="HTH_TETR_2"/>
    <property type="match status" value="2"/>
</dbReference>
<evidence type="ECO:0000256" key="1">
    <source>
        <dbReference type="ARBA" id="ARBA00023015"/>
    </source>
</evidence>
<keyword evidence="2 4" id="KW-0238">DNA-binding</keyword>
<dbReference type="InterPro" id="IPR036271">
    <property type="entry name" value="Tet_transcr_reg_TetR-rel_C_sf"/>
</dbReference>
<evidence type="ECO:0000259" key="5">
    <source>
        <dbReference type="PROSITE" id="PS50977"/>
    </source>
</evidence>
<dbReference type="GO" id="GO:0003700">
    <property type="term" value="F:DNA-binding transcription factor activity"/>
    <property type="evidence" value="ECO:0007669"/>
    <property type="project" value="TreeGrafter"/>
</dbReference>
<dbReference type="GO" id="GO:0000976">
    <property type="term" value="F:transcription cis-regulatory region binding"/>
    <property type="evidence" value="ECO:0007669"/>
    <property type="project" value="TreeGrafter"/>
</dbReference>
<dbReference type="InterPro" id="IPR050109">
    <property type="entry name" value="HTH-type_TetR-like_transc_reg"/>
</dbReference>
<dbReference type="RefSeq" id="WP_274491970.1">
    <property type="nucleotide sequence ID" value="NZ_CP118166.1"/>
</dbReference>
<dbReference type="AlphaFoldDB" id="A0AAF0CB77"/>
<keyword evidence="1" id="KW-0805">Transcription regulation</keyword>
<proteinExistence type="predicted"/>
<reference evidence="6" key="1">
    <citation type="submission" date="2023-02" db="EMBL/GenBank/DDBJ databases">
        <title>Genome sequence of Hyphococcus flavus.</title>
        <authorList>
            <person name="Rong J.-C."/>
            <person name="Zhao Q."/>
            <person name="Yi M."/>
            <person name="Wu J.-Y."/>
        </authorList>
    </citation>
    <scope>NUCLEOTIDE SEQUENCE</scope>
    <source>
        <strain evidence="6">MCCC 1K03223</strain>
    </source>
</reference>
<dbReference type="PANTHER" id="PTHR30055:SF234">
    <property type="entry name" value="HTH-TYPE TRANSCRIPTIONAL REGULATOR BETI"/>
    <property type="match status" value="1"/>
</dbReference>
<organism evidence="6 7">
    <name type="scientific">Hyphococcus flavus</name>
    <dbReference type="NCBI Taxonomy" id="1866326"/>
    <lineage>
        <taxon>Bacteria</taxon>
        <taxon>Pseudomonadati</taxon>
        <taxon>Pseudomonadota</taxon>
        <taxon>Alphaproteobacteria</taxon>
        <taxon>Parvularculales</taxon>
        <taxon>Parvularculaceae</taxon>
        <taxon>Hyphococcus</taxon>
    </lineage>
</organism>
<evidence type="ECO:0000313" key="7">
    <source>
        <dbReference type="Proteomes" id="UP001214043"/>
    </source>
</evidence>